<comment type="function">
    <text evidence="6">Forms chloride channels.</text>
</comment>
<organism evidence="7 8">
    <name type="scientific">Cichlidogyrus casuarinus</name>
    <dbReference type="NCBI Taxonomy" id="1844966"/>
    <lineage>
        <taxon>Eukaryota</taxon>
        <taxon>Metazoa</taxon>
        <taxon>Spiralia</taxon>
        <taxon>Lophotrochozoa</taxon>
        <taxon>Platyhelminthes</taxon>
        <taxon>Monogenea</taxon>
        <taxon>Monopisthocotylea</taxon>
        <taxon>Dactylogyridea</taxon>
        <taxon>Ancyrocephalidae</taxon>
        <taxon>Cichlidogyrus</taxon>
    </lineage>
</organism>
<dbReference type="Proteomes" id="UP001626550">
    <property type="component" value="Unassembled WGS sequence"/>
</dbReference>
<evidence type="ECO:0000256" key="1">
    <source>
        <dbReference type="ARBA" id="ARBA00004370"/>
    </source>
</evidence>
<keyword evidence="4 6" id="KW-0472">Membrane</keyword>
<evidence type="ECO:0000256" key="6">
    <source>
        <dbReference type="RuleBase" id="RU363126"/>
    </source>
</evidence>
<dbReference type="GO" id="GO:0005886">
    <property type="term" value="C:plasma membrane"/>
    <property type="evidence" value="ECO:0007669"/>
    <property type="project" value="UniProtKB-SubCell"/>
</dbReference>
<proteinExistence type="inferred from homology"/>
<keyword evidence="2 6" id="KW-0812">Transmembrane</keyword>
<evidence type="ECO:0000256" key="2">
    <source>
        <dbReference type="ARBA" id="ARBA00022692"/>
    </source>
</evidence>
<dbReference type="EMBL" id="JBJKFK010001682">
    <property type="protein sequence ID" value="KAL3312477.1"/>
    <property type="molecule type" value="Genomic_DNA"/>
</dbReference>
<dbReference type="GO" id="GO:0034707">
    <property type="term" value="C:chloride channel complex"/>
    <property type="evidence" value="ECO:0007669"/>
    <property type="project" value="UniProtKB-KW"/>
</dbReference>
<keyword evidence="8" id="KW-1185">Reference proteome</keyword>
<feature type="transmembrane region" description="Helical" evidence="6">
    <location>
        <begin position="183"/>
        <end position="207"/>
    </location>
</feature>
<evidence type="ECO:0000256" key="5">
    <source>
        <dbReference type="ARBA" id="ARBA00034769"/>
    </source>
</evidence>
<protein>
    <recommendedName>
        <fullName evidence="6">Bestrophin homolog</fullName>
    </recommendedName>
</protein>
<dbReference type="PANTHER" id="PTHR10736">
    <property type="entry name" value="BESTROPHIN"/>
    <property type="match status" value="1"/>
</dbReference>
<keyword evidence="6" id="KW-0407">Ion channel</keyword>
<evidence type="ECO:0000256" key="4">
    <source>
        <dbReference type="ARBA" id="ARBA00023136"/>
    </source>
</evidence>
<comment type="caution">
    <text evidence="7">The sequence shown here is derived from an EMBL/GenBank/DDBJ whole genome shotgun (WGS) entry which is preliminary data.</text>
</comment>
<evidence type="ECO:0000313" key="8">
    <source>
        <dbReference type="Proteomes" id="UP001626550"/>
    </source>
</evidence>
<comment type="subcellular location">
    <subcellularLocation>
        <location evidence="6">Cell membrane</location>
        <topology evidence="6">Multi-pass membrane protein</topology>
    </subcellularLocation>
    <subcellularLocation>
        <location evidence="1">Membrane</location>
    </subcellularLocation>
</comment>
<dbReference type="Pfam" id="PF01062">
    <property type="entry name" value="Bestrophin"/>
    <property type="match status" value="3"/>
</dbReference>
<feature type="transmembrane region" description="Helical" evidence="6">
    <location>
        <begin position="251"/>
        <end position="268"/>
    </location>
</feature>
<comment type="similarity">
    <text evidence="5 6">Belongs to the anion channel-forming bestrophin (TC 1.A.46) family. Calcium-sensitive chloride channel subfamily.</text>
</comment>
<dbReference type="PANTHER" id="PTHR10736:SF0">
    <property type="entry name" value="BESTROPHIN HOMOLOG"/>
    <property type="match status" value="1"/>
</dbReference>
<evidence type="ECO:0000256" key="3">
    <source>
        <dbReference type="ARBA" id="ARBA00022989"/>
    </source>
</evidence>
<dbReference type="AlphaFoldDB" id="A0ABD2Q057"/>
<accession>A0ABD2Q057</accession>
<keyword evidence="6" id="KW-1003">Cell membrane</keyword>
<gene>
    <name evidence="7" type="ORF">Ciccas_008928</name>
</gene>
<dbReference type="GO" id="GO:0005254">
    <property type="term" value="F:chloride channel activity"/>
    <property type="evidence" value="ECO:0007669"/>
    <property type="project" value="UniProtKB-KW"/>
</dbReference>
<keyword evidence="6" id="KW-0406">Ion transport</keyword>
<dbReference type="InterPro" id="IPR000615">
    <property type="entry name" value="Bestrophin"/>
</dbReference>
<evidence type="ECO:0000313" key="7">
    <source>
        <dbReference type="EMBL" id="KAL3312477.1"/>
    </source>
</evidence>
<keyword evidence="6" id="KW-0868">Chloride</keyword>
<dbReference type="InterPro" id="IPR021134">
    <property type="entry name" value="Bestrophin-like"/>
</dbReference>
<reference evidence="7 8" key="1">
    <citation type="submission" date="2024-11" db="EMBL/GenBank/DDBJ databases">
        <title>Adaptive evolution of stress response genes in parasites aligns with host niche diversity.</title>
        <authorList>
            <person name="Hahn C."/>
            <person name="Resl P."/>
        </authorList>
    </citation>
    <scope>NUCLEOTIDE SEQUENCE [LARGE SCALE GENOMIC DNA]</scope>
    <source>
        <strain evidence="7">EGGRZ-B1_66</strain>
        <tissue evidence="7">Body</tissue>
    </source>
</reference>
<keyword evidence="3 6" id="KW-1133">Transmembrane helix</keyword>
<sequence>MTISYSPSVATARYGIFLRLLFKWRGSIYQLIWKPICVYLFVYSIISILYRTLPRNSNTDVYFQSFERFCIFTRKTITRYLILSSALCFQNISKAAKLCWPSLDSLVKTGLMTQDELESYEQCLVKYPHFNIPLVWAVQLLKRVKNDGLIYTDRCLTVLTKGIYKYWNSNYYMYNSDWISLPLVYHQVVSIAVYAYLFISIFSSQFISKSAVKMYGNDTHNSLHLDHICDDLNCTSLDYNFKRNVASAVDIYFPVFTILELVFYLGWFKVAESLFNPFGLDDDDFDIINLMGRNLATGNLFVDDMFCCGEDNLPDIFLALRKSDEKNMPSSTDISQHDGDREDGLVAALLTENLVPTELPCDADLRSSESKYFFTGGAARLESEAIEDFKNVPDDASSPVCDDEEGKFTGGDSINIIVSLISSLLMLCRLRGSDMP</sequence>
<keyword evidence="6" id="KW-0869">Chloride channel</keyword>
<name>A0ABD2Q057_9PLAT</name>
<keyword evidence="6" id="KW-0813">Transport</keyword>
<feature type="transmembrane region" description="Helical" evidence="6">
    <location>
        <begin position="31"/>
        <end position="50"/>
    </location>
</feature>